<keyword evidence="2" id="KW-1185">Reference proteome</keyword>
<organism evidence="1 2">
    <name type="scientific">Solirubrobacter pauli</name>
    <dbReference type="NCBI Taxonomy" id="166793"/>
    <lineage>
        <taxon>Bacteria</taxon>
        <taxon>Bacillati</taxon>
        <taxon>Actinomycetota</taxon>
        <taxon>Thermoleophilia</taxon>
        <taxon>Solirubrobacterales</taxon>
        <taxon>Solirubrobacteraceae</taxon>
        <taxon>Solirubrobacter</taxon>
    </lineage>
</organism>
<dbReference type="EMBL" id="RBIL01000001">
    <property type="protein sequence ID" value="RKQ90838.1"/>
    <property type="molecule type" value="Genomic_DNA"/>
</dbReference>
<dbReference type="AlphaFoldDB" id="A0A660L705"/>
<name>A0A660L705_9ACTN</name>
<reference evidence="1 2" key="1">
    <citation type="submission" date="2018-10" db="EMBL/GenBank/DDBJ databases">
        <title>Genomic Encyclopedia of Archaeal and Bacterial Type Strains, Phase II (KMG-II): from individual species to whole genera.</title>
        <authorList>
            <person name="Goeker M."/>
        </authorList>
    </citation>
    <scope>NUCLEOTIDE SEQUENCE [LARGE SCALE GENOMIC DNA]</scope>
    <source>
        <strain evidence="1 2">DSM 14954</strain>
    </source>
</reference>
<protein>
    <submittedName>
        <fullName evidence="1">Uncharacterized protein</fullName>
    </submittedName>
</protein>
<sequence length="85" mass="9771">MCQRTSGLVPAHLARHDVRCEHPDCVVPMCVMHQRAFEAGHLDLLRYLEPRWRQEIAHTVMHVGLITAYRRLTAGRFPSVAPSRD</sequence>
<evidence type="ECO:0000313" key="2">
    <source>
        <dbReference type="Proteomes" id="UP000278962"/>
    </source>
</evidence>
<proteinExistence type="predicted"/>
<comment type="caution">
    <text evidence="1">The sequence shown here is derived from an EMBL/GenBank/DDBJ whole genome shotgun (WGS) entry which is preliminary data.</text>
</comment>
<dbReference type="Proteomes" id="UP000278962">
    <property type="component" value="Unassembled WGS sequence"/>
</dbReference>
<evidence type="ECO:0000313" key="1">
    <source>
        <dbReference type="EMBL" id="RKQ90838.1"/>
    </source>
</evidence>
<gene>
    <name evidence="1" type="ORF">C8N24_0653</name>
</gene>
<accession>A0A660L705</accession>